<gene>
    <name evidence="2" type="ORF">GCM10007420_18990</name>
</gene>
<keyword evidence="3" id="KW-1185">Reference proteome</keyword>
<dbReference type="Proteomes" id="UP000648722">
    <property type="component" value="Unassembled WGS sequence"/>
</dbReference>
<dbReference type="EMBL" id="BMFS01000008">
    <property type="protein sequence ID" value="GGH02873.1"/>
    <property type="molecule type" value="Genomic_DNA"/>
</dbReference>
<keyword evidence="1" id="KW-1133">Transmembrane helix</keyword>
<organism evidence="2 3">
    <name type="scientific">Glycocaulis albus</name>
    <dbReference type="NCBI Taxonomy" id="1382801"/>
    <lineage>
        <taxon>Bacteria</taxon>
        <taxon>Pseudomonadati</taxon>
        <taxon>Pseudomonadota</taxon>
        <taxon>Alphaproteobacteria</taxon>
        <taxon>Maricaulales</taxon>
        <taxon>Maricaulaceae</taxon>
        <taxon>Glycocaulis</taxon>
    </lineage>
</organism>
<comment type="caution">
    <text evidence="2">The sequence shown here is derived from an EMBL/GenBank/DDBJ whole genome shotgun (WGS) entry which is preliminary data.</text>
</comment>
<keyword evidence="1" id="KW-0472">Membrane</keyword>
<reference evidence="3" key="1">
    <citation type="journal article" date="2019" name="Int. J. Syst. Evol. Microbiol.">
        <title>The Global Catalogue of Microorganisms (GCM) 10K type strain sequencing project: providing services to taxonomists for standard genome sequencing and annotation.</title>
        <authorList>
            <consortium name="The Broad Institute Genomics Platform"/>
            <consortium name="The Broad Institute Genome Sequencing Center for Infectious Disease"/>
            <person name="Wu L."/>
            <person name="Ma J."/>
        </authorList>
    </citation>
    <scope>NUCLEOTIDE SEQUENCE [LARGE SCALE GENOMIC DNA]</scope>
    <source>
        <strain evidence="3">CGMCC 1.12766</strain>
    </source>
</reference>
<feature type="transmembrane region" description="Helical" evidence="1">
    <location>
        <begin position="116"/>
        <end position="134"/>
    </location>
</feature>
<dbReference type="RefSeq" id="WP_188452346.1">
    <property type="nucleotide sequence ID" value="NZ_BMFS01000008.1"/>
</dbReference>
<feature type="transmembrane region" description="Helical" evidence="1">
    <location>
        <begin position="51"/>
        <end position="72"/>
    </location>
</feature>
<feature type="transmembrane region" description="Helical" evidence="1">
    <location>
        <begin position="84"/>
        <end position="110"/>
    </location>
</feature>
<evidence type="ECO:0000256" key="1">
    <source>
        <dbReference type="SAM" id="Phobius"/>
    </source>
</evidence>
<feature type="transmembrane region" description="Helical" evidence="1">
    <location>
        <begin position="19"/>
        <end position="39"/>
    </location>
</feature>
<accession>A0ABQ1XTH2</accession>
<keyword evidence="1" id="KW-0812">Transmembrane</keyword>
<sequence>MINLVPETYSAPPAARRRYIWRTMAMLAALLALFAGYYALGGGAGTHSLNIAMLAISIVFVAGATYEIVILIRALDELQQRIHILAWAIGGCLAVTVMFLWGVATVLVGAPVFEPVMSVVMATLGYYISLFLLGQRYS</sequence>
<protein>
    <submittedName>
        <fullName evidence="2">Uncharacterized protein</fullName>
    </submittedName>
</protein>
<proteinExistence type="predicted"/>
<evidence type="ECO:0000313" key="2">
    <source>
        <dbReference type="EMBL" id="GGH02873.1"/>
    </source>
</evidence>
<evidence type="ECO:0000313" key="3">
    <source>
        <dbReference type="Proteomes" id="UP000648722"/>
    </source>
</evidence>
<name>A0ABQ1XTH2_9PROT</name>